<dbReference type="GO" id="GO:0003676">
    <property type="term" value="F:nucleic acid binding"/>
    <property type="evidence" value="ECO:0007669"/>
    <property type="project" value="InterPro"/>
</dbReference>
<sequence>MREQSVDKFYIRHLILYEFRKPLMPQMPLILLLIPVEFDKDLLLAEIETDPKQTIQELITKLKTELHGPQYNVLSRLDRDPFLRQIVSGDEQAIHIRKKPLLISEQPPLPTPKQGLYPKKNYDGISQELFYYEVLNPIETITAEYYCAQLDRLTHGFVTKTSKSD</sequence>
<gene>
    <name evidence="1" type="ORF">E2986_13978</name>
</gene>
<evidence type="ECO:0000313" key="2">
    <source>
        <dbReference type="Proteomes" id="UP000655588"/>
    </source>
</evidence>
<dbReference type="Proteomes" id="UP000655588">
    <property type="component" value="Unassembled WGS sequence"/>
</dbReference>
<accession>A0A833VMZ5</accession>
<proteinExistence type="predicted"/>
<reference evidence="1" key="1">
    <citation type="submission" date="2019-11" db="EMBL/GenBank/DDBJ databases">
        <title>The nuclear and mitochondrial genomes of Frieseomelitta varia - a highly eusocial stingless bee (Meliponini) with a permanently sterile worker caste.</title>
        <authorList>
            <person name="Freitas F.C.P."/>
            <person name="Lourenco A.P."/>
            <person name="Nunes F.M.F."/>
            <person name="Paschoal A.R."/>
            <person name="Abreu F.C.P."/>
            <person name="Barbin F.O."/>
            <person name="Bataglia L."/>
            <person name="Cardoso-Junior C.A.M."/>
            <person name="Cervoni M.S."/>
            <person name="Silva S.R."/>
            <person name="Dalarmi F."/>
            <person name="Del Lama M.A."/>
            <person name="Depintor T.S."/>
            <person name="Ferreira K.M."/>
            <person name="Goria P.S."/>
            <person name="Jaskot M.C."/>
            <person name="Lago D.C."/>
            <person name="Luna-Lucena D."/>
            <person name="Moda L.M."/>
            <person name="Nascimento L."/>
            <person name="Pedrino M."/>
            <person name="Rabico F.O."/>
            <person name="Sanches F.C."/>
            <person name="Santos D.E."/>
            <person name="Santos C.G."/>
            <person name="Vieira J."/>
            <person name="Lopes T.F."/>
            <person name="Barchuk A.R."/>
            <person name="Hartfelder K."/>
            <person name="Simoes Z.L.P."/>
            <person name="Bitondi M.M.G."/>
            <person name="Pinheiro D.G."/>
        </authorList>
    </citation>
    <scope>NUCLEOTIDE SEQUENCE</scope>
    <source>
        <strain evidence="1">USP_RPSP 00005682</strain>
        <tissue evidence="1">Whole individual</tissue>
    </source>
</reference>
<dbReference type="EMBL" id="WNWW01000938">
    <property type="protein sequence ID" value="KAF3420505.1"/>
    <property type="molecule type" value="Genomic_DNA"/>
</dbReference>
<evidence type="ECO:0000313" key="1">
    <source>
        <dbReference type="EMBL" id="KAF3420505.1"/>
    </source>
</evidence>
<keyword evidence="2" id="KW-1185">Reference proteome</keyword>
<protein>
    <submittedName>
        <fullName evidence="1">Uncharacterized protein</fullName>
    </submittedName>
</protein>
<dbReference type="InterPro" id="IPR036397">
    <property type="entry name" value="RNaseH_sf"/>
</dbReference>
<comment type="caution">
    <text evidence="1">The sequence shown here is derived from an EMBL/GenBank/DDBJ whole genome shotgun (WGS) entry which is preliminary data.</text>
</comment>
<dbReference type="Gene3D" id="3.30.420.10">
    <property type="entry name" value="Ribonuclease H-like superfamily/Ribonuclease H"/>
    <property type="match status" value="1"/>
</dbReference>
<organism evidence="1 2">
    <name type="scientific">Frieseomelitta varia</name>
    <dbReference type="NCBI Taxonomy" id="561572"/>
    <lineage>
        <taxon>Eukaryota</taxon>
        <taxon>Metazoa</taxon>
        <taxon>Ecdysozoa</taxon>
        <taxon>Arthropoda</taxon>
        <taxon>Hexapoda</taxon>
        <taxon>Insecta</taxon>
        <taxon>Pterygota</taxon>
        <taxon>Neoptera</taxon>
        <taxon>Endopterygota</taxon>
        <taxon>Hymenoptera</taxon>
        <taxon>Apocrita</taxon>
        <taxon>Aculeata</taxon>
        <taxon>Apoidea</taxon>
        <taxon>Anthophila</taxon>
        <taxon>Apidae</taxon>
        <taxon>Frieseomelitta</taxon>
    </lineage>
</organism>
<name>A0A833VMZ5_9HYME</name>
<dbReference type="AlphaFoldDB" id="A0A833VMZ5"/>